<keyword evidence="4" id="KW-1185">Reference proteome</keyword>
<feature type="region of interest" description="Disordered" evidence="2">
    <location>
        <begin position="1076"/>
        <end position="1420"/>
    </location>
</feature>
<dbReference type="GeneID" id="6017193"/>
<gene>
    <name evidence="3" type="ORF">CC1G_12819</name>
</gene>
<reference evidence="3 4" key="1">
    <citation type="journal article" date="2010" name="Proc. Natl. Acad. Sci. U.S.A.">
        <title>Insights into evolution of multicellular fungi from the assembled chromosomes of the mushroom Coprinopsis cinerea (Coprinus cinereus).</title>
        <authorList>
            <person name="Stajich J.E."/>
            <person name="Wilke S.K."/>
            <person name="Ahren D."/>
            <person name="Au C.H."/>
            <person name="Birren B.W."/>
            <person name="Borodovsky M."/>
            <person name="Burns C."/>
            <person name="Canback B."/>
            <person name="Casselton L.A."/>
            <person name="Cheng C.K."/>
            <person name="Deng J."/>
            <person name="Dietrich F.S."/>
            <person name="Fargo D.C."/>
            <person name="Farman M.L."/>
            <person name="Gathman A.C."/>
            <person name="Goldberg J."/>
            <person name="Guigo R."/>
            <person name="Hoegger P.J."/>
            <person name="Hooker J.B."/>
            <person name="Huggins A."/>
            <person name="James T.Y."/>
            <person name="Kamada T."/>
            <person name="Kilaru S."/>
            <person name="Kodira C."/>
            <person name="Kues U."/>
            <person name="Kupfer D."/>
            <person name="Kwan H.S."/>
            <person name="Lomsadze A."/>
            <person name="Li W."/>
            <person name="Lilly W.W."/>
            <person name="Ma L.J."/>
            <person name="Mackey A.J."/>
            <person name="Manning G."/>
            <person name="Martin F."/>
            <person name="Muraguchi H."/>
            <person name="Natvig D.O."/>
            <person name="Palmerini H."/>
            <person name="Ramesh M.A."/>
            <person name="Rehmeyer C.J."/>
            <person name="Roe B.A."/>
            <person name="Shenoy N."/>
            <person name="Stanke M."/>
            <person name="Ter-Hovhannisyan V."/>
            <person name="Tunlid A."/>
            <person name="Velagapudi R."/>
            <person name="Vision T.J."/>
            <person name="Zeng Q."/>
            <person name="Zolan M.E."/>
            <person name="Pukkila P.J."/>
        </authorList>
    </citation>
    <scope>NUCLEOTIDE SEQUENCE [LARGE SCALE GENOMIC DNA]</scope>
    <source>
        <strain evidence="4">Okayama-7 / 130 / ATCC MYA-4618 / FGSC 9003</strain>
    </source>
</reference>
<dbReference type="RefSeq" id="XP_001840546.2">
    <property type="nucleotide sequence ID" value="XM_001840494.2"/>
</dbReference>
<organism evidence="3 4">
    <name type="scientific">Coprinopsis cinerea (strain Okayama-7 / 130 / ATCC MYA-4618 / FGSC 9003)</name>
    <name type="common">Inky cap fungus</name>
    <name type="synonym">Hormographiella aspergillata</name>
    <dbReference type="NCBI Taxonomy" id="240176"/>
    <lineage>
        <taxon>Eukaryota</taxon>
        <taxon>Fungi</taxon>
        <taxon>Dikarya</taxon>
        <taxon>Basidiomycota</taxon>
        <taxon>Agaricomycotina</taxon>
        <taxon>Agaricomycetes</taxon>
        <taxon>Agaricomycetidae</taxon>
        <taxon>Agaricales</taxon>
        <taxon>Agaricineae</taxon>
        <taxon>Psathyrellaceae</taxon>
        <taxon>Coprinopsis</taxon>
    </lineage>
</organism>
<feature type="region of interest" description="Disordered" evidence="2">
    <location>
        <begin position="312"/>
        <end position="338"/>
    </location>
</feature>
<feature type="compositionally biased region" description="Low complexity" evidence="2">
    <location>
        <begin position="44"/>
        <end position="62"/>
    </location>
</feature>
<feature type="compositionally biased region" description="Low complexity" evidence="2">
    <location>
        <begin position="836"/>
        <end position="871"/>
    </location>
</feature>
<dbReference type="KEGG" id="cci:CC1G_12819"/>
<dbReference type="GO" id="GO:0031124">
    <property type="term" value="P:mRNA 3'-end processing"/>
    <property type="evidence" value="ECO:0007669"/>
    <property type="project" value="TreeGrafter"/>
</dbReference>
<dbReference type="GO" id="GO:0000993">
    <property type="term" value="F:RNA polymerase II complex binding"/>
    <property type="evidence" value="ECO:0007669"/>
    <property type="project" value="TreeGrafter"/>
</dbReference>
<dbReference type="PANTHER" id="PTHR12460">
    <property type="entry name" value="CYCLIN-DEPENDENT KINASE INHIBITOR-RELATED PROTEIN"/>
    <property type="match status" value="1"/>
</dbReference>
<feature type="compositionally biased region" description="Polar residues" evidence="2">
    <location>
        <begin position="545"/>
        <end position="568"/>
    </location>
</feature>
<evidence type="ECO:0000313" key="4">
    <source>
        <dbReference type="Proteomes" id="UP000001861"/>
    </source>
</evidence>
<dbReference type="HOGENOM" id="CLU_253122_0_0_1"/>
<feature type="compositionally biased region" description="Polar residues" evidence="2">
    <location>
        <begin position="63"/>
        <end position="73"/>
    </location>
</feature>
<dbReference type="EMBL" id="AACS02000006">
    <property type="protein sequence ID" value="EAU81265.2"/>
    <property type="molecule type" value="Genomic_DNA"/>
</dbReference>
<feature type="compositionally biased region" description="Low complexity" evidence="2">
    <location>
        <begin position="141"/>
        <end position="164"/>
    </location>
</feature>
<feature type="compositionally biased region" description="Basic and acidic residues" evidence="2">
    <location>
        <begin position="881"/>
        <end position="891"/>
    </location>
</feature>
<feature type="coiled-coil region" evidence="1">
    <location>
        <begin position="358"/>
        <end position="400"/>
    </location>
</feature>
<feature type="compositionally biased region" description="Basic residues" evidence="2">
    <location>
        <begin position="1410"/>
        <end position="1420"/>
    </location>
</feature>
<evidence type="ECO:0000313" key="3">
    <source>
        <dbReference type="EMBL" id="EAU81265.2"/>
    </source>
</evidence>
<feature type="compositionally biased region" description="Low complexity" evidence="2">
    <location>
        <begin position="1159"/>
        <end position="1169"/>
    </location>
</feature>
<dbReference type="STRING" id="240176.A8PD72"/>
<feature type="compositionally biased region" description="Basic and acidic residues" evidence="2">
    <location>
        <begin position="1197"/>
        <end position="1226"/>
    </location>
</feature>
<feature type="region of interest" description="Disordered" evidence="2">
    <location>
        <begin position="401"/>
        <end position="431"/>
    </location>
</feature>
<dbReference type="Proteomes" id="UP000001861">
    <property type="component" value="Unassembled WGS sequence"/>
</dbReference>
<dbReference type="PANTHER" id="PTHR12460:SF0">
    <property type="entry name" value="CID DOMAIN-CONTAINING PROTEIN-RELATED"/>
    <property type="match status" value="1"/>
</dbReference>
<accession>A8PD72</accession>
<evidence type="ECO:0000256" key="2">
    <source>
        <dbReference type="SAM" id="MobiDB-lite"/>
    </source>
</evidence>
<comment type="caution">
    <text evidence="3">The sequence shown here is derived from an EMBL/GenBank/DDBJ whole genome shotgun (WGS) entry which is preliminary data.</text>
</comment>
<dbReference type="VEuPathDB" id="FungiDB:CC1G_12819"/>
<name>A8PD72_COPC7</name>
<sequence length="1420" mass="158511">MSEPPRRTTRAMNRASANPEPNVALQDASRAPAKVRKPRPSLVQAAANRASQNATAQASQSRPTTPTQRVQQMTRSRSTTPSRRVEPGLSYAAAAVSPPRAPPQRMIPYVELPTMDLVMKRKAAAAAPQAKAPQVHEKAGAGSQSQLPPAPAATSSSAAQGPATVTSLEAQQGSTVLASLEAHRETLSDDFEFAPFVKVPYQVHAQMPEPLPVPDFPLLLPQSTLDLSAVRDQWVYVQYGRQFGGRGYAKRSLVKVSKGNQGRSIAAFACTMISCWNASCRRWEQLPEGYVISDIPERLTFPELAEVLVTALRQDDSKPTTQPRTPTPPISPPGSSMAVAKAAAEVQFLQSKLQQAWRAKRRAEYEELETKIARINQMQAVQEEREQQELERKHEEFMKIYGPLPSPAPYSSDEEEPTEPTEPASPAQENQGIPYHENAMAVQGDTYDVFGGVLQSETTVQRNDTIIWADDAVRDDIEMEEANLEDDGRVEEGGGEEGGGEEGGREEGGGGGGAAEEVKGCEGEYEMAVDDEERGMDGVEEESARGNQANGGSIYESSDSGSNYSDNITGRDGPSGGKKKTRRKSQSRRRSRAQSPTSDTDAASRIPTEAKGKGKAVPGEEPDFLGESIDELTELIVAMSETHQCSPEEIVWRLPFLPRPMPDLKISAPRGTNDWNTWLQVTKLEALKKKQPRKSSDELKEEYKRTFGTLSEKEKVEKRAEWANILATEARSMEEKLVRHNASYIEDFQHLSQRVSATGLAETITFYLGTDPALTRHSRIILGNDLLRDYIEKEDVSVREFLNYLSTSLQFIKNSKYTVRKEDIRLFNFAQSTTGSAQSSDSQRRQALTSAPAAATSSNSTSATSQQTTTQPESPWKKGIPKFEFDPDRPRPATVSEEVWNMGPDNPAWRTHMDSLLGDAFLYGARFWCVKAEANEQPQVWKVRVFRFWFKFVLHSIGYQSSNWVNVIDTFTELEIRVLNWPLHWGIPGRDFKDWRPTIRDGLDEVLEIICGVREGDPIQVVPWTEEEKNIHKHVNNADYLAIPVWMSSNGTVMAQVAHATNLWLPILSRKNAAEDHPDFPLQRSRAIMRPKTTASGQPTTKKRGAERAGPSRQRRQVQSHTERRLEEVAAGGSRPNADNDSQDHDEQPPPYVDDYDYNYDYPNGYGYNSQEDGYDDGHEDGCEDGYDGGCDDRDDGYERTNSHRRDERGGHRGDVPQRNRHDTSPQDRSGGRYQDPCHGQRRPTPQRLPEPPTRQRIAPPQSHHHRKDQQHRQTTQVTHRGSELRRDKRLDQRGSTTDNTADIVRGLMGIASPPPPPPTRKIVADIRELQRSGGRRFASESATAHQQSPSCPGPSYRRGDIVHNRPPHRNSIPASRQSVASEARGPNRQRVVPRERAHSAFDDSEGDHRRKRRRVAEGN</sequence>
<keyword evidence="1" id="KW-0175">Coiled coil</keyword>
<proteinExistence type="predicted"/>
<feature type="region of interest" description="Disordered" evidence="2">
    <location>
        <begin position="1"/>
        <end position="87"/>
    </location>
</feature>
<protein>
    <submittedName>
        <fullName evidence="3">Uncharacterized protein</fullName>
    </submittedName>
</protein>
<feature type="compositionally biased region" description="Polar residues" evidence="2">
    <location>
        <begin position="1341"/>
        <end position="1351"/>
    </location>
</feature>
<feature type="compositionally biased region" description="Basic and acidic residues" evidence="2">
    <location>
        <begin position="1393"/>
        <end position="1402"/>
    </location>
</feature>
<evidence type="ECO:0000256" key="1">
    <source>
        <dbReference type="SAM" id="Coils"/>
    </source>
</evidence>
<feature type="region of interest" description="Disordered" evidence="2">
    <location>
        <begin position="482"/>
        <end position="624"/>
    </location>
</feature>
<feature type="compositionally biased region" description="Acidic residues" evidence="2">
    <location>
        <begin position="523"/>
        <end position="541"/>
    </location>
</feature>
<feature type="compositionally biased region" description="Basic and acidic residues" evidence="2">
    <location>
        <begin position="1281"/>
        <end position="1293"/>
    </location>
</feature>
<feature type="compositionally biased region" description="Basic residues" evidence="2">
    <location>
        <begin position="577"/>
        <end position="592"/>
    </location>
</feature>
<feature type="region of interest" description="Disordered" evidence="2">
    <location>
        <begin position="835"/>
        <end position="891"/>
    </location>
</feature>
<dbReference type="InParanoid" id="A8PD72"/>
<feature type="region of interest" description="Disordered" evidence="2">
    <location>
        <begin position="128"/>
        <end position="167"/>
    </location>
</feature>